<dbReference type="EMBL" id="JACHDY010000001">
    <property type="protein sequence ID" value="MBB5315918.1"/>
    <property type="molecule type" value="Genomic_DNA"/>
</dbReference>
<dbReference type="SUPFAM" id="SSF53756">
    <property type="entry name" value="UDP-Glycosyltransferase/glycogen phosphorylase"/>
    <property type="match status" value="1"/>
</dbReference>
<dbReference type="InterPro" id="IPR001296">
    <property type="entry name" value="Glyco_trans_1"/>
</dbReference>
<comment type="caution">
    <text evidence="2">The sequence shown here is derived from an EMBL/GenBank/DDBJ whole genome shotgun (WGS) entry which is preliminary data.</text>
</comment>
<gene>
    <name evidence="2" type="ORF">HDF09_000568</name>
</gene>
<evidence type="ECO:0000313" key="2">
    <source>
        <dbReference type="EMBL" id="MBB5315918.1"/>
    </source>
</evidence>
<dbReference type="Pfam" id="PF00534">
    <property type="entry name" value="Glycos_transf_1"/>
    <property type="match status" value="1"/>
</dbReference>
<evidence type="ECO:0000259" key="1">
    <source>
        <dbReference type="Pfam" id="PF00534"/>
    </source>
</evidence>
<accession>A0A7W8IEU2</accession>
<dbReference type="PANTHER" id="PTHR12526:SF630">
    <property type="entry name" value="GLYCOSYLTRANSFERASE"/>
    <property type="match status" value="1"/>
</dbReference>
<dbReference type="PANTHER" id="PTHR12526">
    <property type="entry name" value="GLYCOSYLTRANSFERASE"/>
    <property type="match status" value="1"/>
</dbReference>
<evidence type="ECO:0000313" key="3">
    <source>
        <dbReference type="Proteomes" id="UP000568106"/>
    </source>
</evidence>
<reference evidence="2" key="1">
    <citation type="submission" date="2020-08" db="EMBL/GenBank/DDBJ databases">
        <title>Genomic Encyclopedia of Type Strains, Phase IV (KMG-V): Genome sequencing to study the core and pangenomes of soil and plant-associated prokaryotes.</title>
        <authorList>
            <person name="Whitman W."/>
        </authorList>
    </citation>
    <scope>NUCLEOTIDE SEQUENCE [LARGE SCALE GENOMIC DNA]</scope>
    <source>
        <strain evidence="2">M8UP27</strain>
    </source>
</reference>
<feature type="domain" description="Glycosyl transferase family 1" evidence="1">
    <location>
        <begin position="193"/>
        <end position="316"/>
    </location>
</feature>
<protein>
    <submittedName>
        <fullName evidence="2">Glycosyltransferase involved in cell wall biosynthesis</fullName>
    </submittedName>
</protein>
<keyword evidence="3" id="KW-1185">Reference proteome</keyword>
<name>A0A7W8IEU2_9BACT</name>
<dbReference type="Proteomes" id="UP000568106">
    <property type="component" value="Unassembled WGS sequence"/>
</dbReference>
<dbReference type="CDD" id="cd03801">
    <property type="entry name" value="GT4_PimA-like"/>
    <property type="match status" value="1"/>
</dbReference>
<dbReference type="Gene3D" id="3.40.50.2000">
    <property type="entry name" value="Glycogen Phosphorylase B"/>
    <property type="match status" value="1"/>
</dbReference>
<dbReference type="GO" id="GO:0016757">
    <property type="term" value="F:glycosyltransferase activity"/>
    <property type="evidence" value="ECO:0007669"/>
    <property type="project" value="InterPro"/>
</dbReference>
<dbReference type="AlphaFoldDB" id="A0A7W8IEU2"/>
<sequence length="371" mass="41115">MQTPAGGSRPILITEIEQFGGSERSVLALSRWLHQRNLPNHVVTYFDRCNLAQYATHPLQVVELNPAPGPRNKIASLRTYFNQQSPNSPKPLASGYQPALHATLAGQRGFHTLMHDTPSLFGDQETRSLSTSLRIAVSNRIIGYGLRSGGNTIVTSEYLRSECRKDFNIDAKIARMGGLVTSTSAPLVHPVNDRLRMFSVCRIEPNKRIDWIIRALAELERGNKPLSSVIDWRLDLAGKGSLIPSLTQMAQTLGIGDRIHFHGFVPDDDLERLFSQTHLFLMPAVQGYGIPAIESLHRGIPVLLHRESGVSDILLDTPWATVFTGGEENMTPALQSAIEGILQGKHHAVPQPHLPTEDEWAERVATLCNWL</sequence>
<organism evidence="2 3">
    <name type="scientific">Tunturiibacter empetritectus</name>
    <dbReference type="NCBI Taxonomy" id="3069691"/>
    <lineage>
        <taxon>Bacteria</taxon>
        <taxon>Pseudomonadati</taxon>
        <taxon>Acidobacteriota</taxon>
        <taxon>Terriglobia</taxon>
        <taxon>Terriglobales</taxon>
        <taxon>Acidobacteriaceae</taxon>
        <taxon>Tunturiibacter</taxon>
    </lineage>
</organism>
<proteinExistence type="predicted"/>